<gene>
    <name evidence="2" type="ORF">E6H02_10195</name>
</gene>
<evidence type="ECO:0000256" key="1">
    <source>
        <dbReference type="SAM" id="SignalP"/>
    </source>
</evidence>
<comment type="caution">
    <text evidence="2">The sequence shown here is derived from an EMBL/GenBank/DDBJ whole genome shotgun (WGS) entry which is preliminary data.</text>
</comment>
<protein>
    <submittedName>
        <fullName evidence="2">Uncharacterized protein</fullName>
    </submittedName>
</protein>
<evidence type="ECO:0000313" key="3">
    <source>
        <dbReference type="Proteomes" id="UP000320393"/>
    </source>
</evidence>
<keyword evidence="1" id="KW-0732">Signal</keyword>
<sequence length="161" mass="15548">MKRTAIAAILSALTVGAGLCGWPSQALAAPPDVTSPAGTTTGLVVIFTPVFGAAPGAVSSGSPVLPPLTGRFVPSPTTPGMAGPVLPGILLLAPTPATGSLVVPAGPSFTQMQLVIPGPNPAQNTTIGLSQLLNVLLKSTGTAGGSVVGPPVSVFATPATP</sequence>
<dbReference type="AlphaFoldDB" id="A0A537LJU0"/>
<dbReference type="EMBL" id="VBAM01000411">
    <property type="protein sequence ID" value="TMJ08284.1"/>
    <property type="molecule type" value="Genomic_DNA"/>
</dbReference>
<feature type="chain" id="PRO_5021833615" evidence="1">
    <location>
        <begin position="29"/>
        <end position="161"/>
    </location>
</feature>
<feature type="signal peptide" evidence="1">
    <location>
        <begin position="1"/>
        <end position="28"/>
    </location>
</feature>
<dbReference type="Proteomes" id="UP000320393">
    <property type="component" value="Unassembled WGS sequence"/>
</dbReference>
<reference evidence="2 3" key="1">
    <citation type="journal article" date="2019" name="Nat. Microbiol.">
        <title>Mediterranean grassland soil C-N compound turnover is dependent on rainfall and depth, and is mediated by genomically divergent microorganisms.</title>
        <authorList>
            <person name="Diamond S."/>
            <person name="Andeer P.F."/>
            <person name="Li Z."/>
            <person name="Crits-Christoph A."/>
            <person name="Burstein D."/>
            <person name="Anantharaman K."/>
            <person name="Lane K.R."/>
            <person name="Thomas B.C."/>
            <person name="Pan C."/>
            <person name="Northen T.R."/>
            <person name="Banfield J.F."/>
        </authorList>
    </citation>
    <scope>NUCLEOTIDE SEQUENCE [LARGE SCALE GENOMIC DNA]</scope>
    <source>
        <strain evidence="2">NP_5</strain>
    </source>
</reference>
<organism evidence="2 3">
    <name type="scientific">Candidatus Segetimicrobium genomatis</name>
    <dbReference type="NCBI Taxonomy" id="2569760"/>
    <lineage>
        <taxon>Bacteria</taxon>
        <taxon>Bacillati</taxon>
        <taxon>Candidatus Sysuimicrobiota</taxon>
        <taxon>Candidatus Sysuimicrobiia</taxon>
        <taxon>Candidatus Sysuimicrobiales</taxon>
        <taxon>Candidatus Segetimicrobiaceae</taxon>
        <taxon>Candidatus Segetimicrobium</taxon>
    </lineage>
</organism>
<accession>A0A537LJU0</accession>
<name>A0A537LJU0_9BACT</name>
<proteinExistence type="predicted"/>
<evidence type="ECO:0000313" key="2">
    <source>
        <dbReference type="EMBL" id="TMJ08284.1"/>
    </source>
</evidence>